<dbReference type="PANTHER" id="PTHR43420:SF12">
    <property type="entry name" value="N-ACETYLTRANSFERASE DOMAIN-CONTAINING PROTEIN"/>
    <property type="match status" value="1"/>
</dbReference>
<feature type="domain" description="N-acetyltransferase" evidence="3">
    <location>
        <begin position="7"/>
        <end position="174"/>
    </location>
</feature>
<dbReference type="Pfam" id="PF00583">
    <property type="entry name" value="Acetyltransf_1"/>
    <property type="match status" value="1"/>
</dbReference>
<keyword evidence="1 4" id="KW-0808">Transferase</keyword>
<evidence type="ECO:0000256" key="1">
    <source>
        <dbReference type="ARBA" id="ARBA00022679"/>
    </source>
</evidence>
<organism evidence="4">
    <name type="scientific">Flexilinea flocculi</name>
    <dbReference type="NCBI Taxonomy" id="1678840"/>
    <lineage>
        <taxon>Bacteria</taxon>
        <taxon>Bacillati</taxon>
        <taxon>Chloroflexota</taxon>
        <taxon>Anaerolineae</taxon>
        <taxon>Anaerolineales</taxon>
        <taxon>Anaerolineaceae</taxon>
        <taxon>Flexilinea</taxon>
    </lineage>
</organism>
<dbReference type="STRING" id="1678840.ATC1_11398"/>
<dbReference type="GO" id="GO:0016747">
    <property type="term" value="F:acyltransferase activity, transferring groups other than amino-acyl groups"/>
    <property type="evidence" value="ECO:0007669"/>
    <property type="project" value="InterPro"/>
</dbReference>
<name>A0A0K8P9X1_9CHLR</name>
<accession>A0A0K8P9X1</accession>
<dbReference type="RefSeq" id="WP_062277850.1">
    <property type="nucleotide sequence ID" value="NZ_DF968179.1"/>
</dbReference>
<keyword evidence="5" id="KW-1185">Reference proteome</keyword>
<dbReference type="InterPro" id="IPR050680">
    <property type="entry name" value="YpeA/RimI_acetyltransf"/>
</dbReference>
<evidence type="ECO:0000313" key="5">
    <source>
        <dbReference type="Proteomes" id="UP000053370"/>
    </source>
</evidence>
<dbReference type="CDD" id="cd04301">
    <property type="entry name" value="NAT_SF"/>
    <property type="match status" value="1"/>
</dbReference>
<dbReference type="PANTHER" id="PTHR43420">
    <property type="entry name" value="ACETYLTRANSFERASE"/>
    <property type="match status" value="1"/>
</dbReference>
<dbReference type="InterPro" id="IPR016181">
    <property type="entry name" value="Acyl_CoA_acyltransferase"/>
</dbReference>
<protein>
    <submittedName>
        <fullName evidence="4">Acetyltransferase (GNAT) family</fullName>
    </submittedName>
</protein>
<sequence>MNDQSAYRIREIDARKDIFQIPDLIEFCFRAYLDPDGIEFIKKLRSAAESLKKQSFYSFFPFNEMNINGYLCVNHDGVIIGNVNLFPVRVMNHFAYLIANVCVHPDYRRQGIGRSLIESALKYAKSHFVDTVYLQVREETDDVIRLYKNLGFREDGRRTSWICPINGSREKNLIELRHEKTFLKEKREYQIFFRRWYPEKIIWNLNYDPGLFQFGLFHRIFRSIYQKKAEFFKILDSDKRILCWIGWQPTNTFSNTLWFVPTDFCDENQAISILLSLKNSYSIEKPFQINFPKGSYAESFLTAGFFVQSRLVWMSKVVR</sequence>
<gene>
    <name evidence="4" type="ORF">ATC1_11398</name>
</gene>
<evidence type="ECO:0000259" key="3">
    <source>
        <dbReference type="PROSITE" id="PS51186"/>
    </source>
</evidence>
<evidence type="ECO:0000256" key="2">
    <source>
        <dbReference type="ARBA" id="ARBA00023315"/>
    </source>
</evidence>
<reference evidence="4" key="1">
    <citation type="journal article" date="2015" name="Genome Announc.">
        <title>Draft Genome Sequence of Anaerolineae Strain TC1, a Novel Isolate from a Methanogenic Wastewater Treatment System.</title>
        <authorList>
            <person name="Matsuura N."/>
            <person name="Tourlousse D.M."/>
            <person name="Sun L."/>
            <person name="Toyonaga M."/>
            <person name="Kuroda K."/>
            <person name="Ohashi A."/>
            <person name="Cruz R."/>
            <person name="Yamaguchi T."/>
            <person name="Sekiguchi Y."/>
        </authorList>
    </citation>
    <scope>NUCLEOTIDE SEQUENCE [LARGE SCALE GENOMIC DNA]</scope>
    <source>
        <strain evidence="4">TC1</strain>
    </source>
</reference>
<proteinExistence type="predicted"/>
<dbReference type="PROSITE" id="PS51186">
    <property type="entry name" value="GNAT"/>
    <property type="match status" value="1"/>
</dbReference>
<dbReference type="AlphaFoldDB" id="A0A0K8P9X1"/>
<dbReference type="Gene3D" id="3.40.630.30">
    <property type="match status" value="1"/>
</dbReference>
<keyword evidence="2" id="KW-0012">Acyltransferase</keyword>
<evidence type="ECO:0000313" key="4">
    <source>
        <dbReference type="EMBL" id="GAP39463.1"/>
    </source>
</evidence>
<dbReference type="EMBL" id="DF968179">
    <property type="protein sequence ID" value="GAP39463.1"/>
    <property type="molecule type" value="Genomic_DNA"/>
</dbReference>
<dbReference type="Proteomes" id="UP000053370">
    <property type="component" value="Unassembled WGS sequence"/>
</dbReference>
<dbReference type="SUPFAM" id="SSF55729">
    <property type="entry name" value="Acyl-CoA N-acyltransferases (Nat)"/>
    <property type="match status" value="1"/>
</dbReference>
<dbReference type="OrthoDB" id="155945at2"/>
<dbReference type="InterPro" id="IPR000182">
    <property type="entry name" value="GNAT_dom"/>
</dbReference>